<name>A0A7W9GX88_9ACTN</name>
<dbReference type="EMBL" id="JACHMM010000001">
    <property type="protein sequence ID" value="MBB5791346.1"/>
    <property type="molecule type" value="Genomic_DNA"/>
</dbReference>
<sequence length="240" mass="25840">MHIVLIPGLWLDGSSWDRVIPVLEQAGHTTHPLTLPGLESKDADRSTIGLRDHIDAIVAAVDAVPEDDGQVLVVGHSLGAGLAYAVADARPDRVARTVYVGGFPAVDGEPLGSFAAENGEIPLPSWEDLGEDDLKDLDDAARADFRARAIPSPERVTTDPVRLTSDRRYDVPVTVICPEFTAADLREWIDGGAPPVQEFTRLRDVEYVDLPTGHWPQFSRPEDLGRAINDAAAKATQAAG</sequence>
<accession>A0A7W9GX88</accession>
<evidence type="ECO:0000259" key="1">
    <source>
        <dbReference type="Pfam" id="PF12697"/>
    </source>
</evidence>
<dbReference type="Proteomes" id="UP000542813">
    <property type="component" value="Unassembled WGS sequence"/>
</dbReference>
<keyword evidence="3" id="KW-1185">Reference proteome</keyword>
<feature type="domain" description="AB hydrolase-1" evidence="1">
    <location>
        <begin position="3"/>
        <end position="224"/>
    </location>
</feature>
<dbReference type="Pfam" id="PF12697">
    <property type="entry name" value="Abhydrolase_6"/>
    <property type="match status" value="1"/>
</dbReference>
<evidence type="ECO:0000313" key="2">
    <source>
        <dbReference type="EMBL" id="MBB5791346.1"/>
    </source>
</evidence>
<dbReference type="RefSeq" id="WP_184828043.1">
    <property type="nucleotide sequence ID" value="NZ_JACHMM010000001.1"/>
</dbReference>
<dbReference type="Gene3D" id="3.40.50.1820">
    <property type="entry name" value="alpha/beta hydrolase"/>
    <property type="match status" value="1"/>
</dbReference>
<dbReference type="PANTHER" id="PTHR37017">
    <property type="entry name" value="AB HYDROLASE-1 DOMAIN-CONTAINING PROTEIN-RELATED"/>
    <property type="match status" value="1"/>
</dbReference>
<comment type="caution">
    <text evidence="2">The sequence shown here is derived from an EMBL/GenBank/DDBJ whole genome shotgun (WGS) entry which is preliminary data.</text>
</comment>
<dbReference type="InterPro" id="IPR052897">
    <property type="entry name" value="Sec-Metab_Biosynth_Hydrolase"/>
</dbReference>
<dbReference type="InterPro" id="IPR000073">
    <property type="entry name" value="AB_hydrolase_1"/>
</dbReference>
<dbReference type="GO" id="GO:0003824">
    <property type="term" value="F:catalytic activity"/>
    <property type="evidence" value="ECO:0007669"/>
    <property type="project" value="UniProtKB-ARBA"/>
</dbReference>
<reference evidence="2 3" key="1">
    <citation type="submission" date="2020-08" db="EMBL/GenBank/DDBJ databases">
        <title>Sequencing the genomes of 1000 actinobacteria strains.</title>
        <authorList>
            <person name="Klenk H.-P."/>
        </authorList>
    </citation>
    <scope>NUCLEOTIDE SEQUENCE [LARGE SCALE GENOMIC DNA]</scope>
    <source>
        <strain evidence="2 3">DSM 102122</strain>
    </source>
</reference>
<dbReference type="InterPro" id="IPR029058">
    <property type="entry name" value="AB_hydrolase_fold"/>
</dbReference>
<gene>
    <name evidence="2" type="ORF">HD601_005921</name>
</gene>
<proteinExistence type="predicted"/>
<dbReference type="AlphaFoldDB" id="A0A7W9GX88"/>
<dbReference type="SUPFAM" id="SSF53474">
    <property type="entry name" value="alpha/beta-Hydrolases"/>
    <property type="match status" value="1"/>
</dbReference>
<dbReference type="PANTHER" id="PTHR37017:SF11">
    <property type="entry name" value="ESTERASE_LIPASE_THIOESTERASE DOMAIN-CONTAINING PROTEIN"/>
    <property type="match status" value="1"/>
</dbReference>
<protein>
    <submittedName>
        <fullName evidence="2">Pimeloyl-ACP methyl ester carboxylesterase</fullName>
    </submittedName>
</protein>
<evidence type="ECO:0000313" key="3">
    <source>
        <dbReference type="Proteomes" id="UP000542813"/>
    </source>
</evidence>
<organism evidence="2 3">
    <name type="scientific">Jiangella mangrovi</name>
    <dbReference type="NCBI Taxonomy" id="1524084"/>
    <lineage>
        <taxon>Bacteria</taxon>
        <taxon>Bacillati</taxon>
        <taxon>Actinomycetota</taxon>
        <taxon>Actinomycetes</taxon>
        <taxon>Jiangellales</taxon>
        <taxon>Jiangellaceae</taxon>
        <taxon>Jiangella</taxon>
    </lineage>
</organism>